<organism evidence="3">
    <name type="scientific">Naegleria gruberi</name>
    <name type="common">Amoeba</name>
    <dbReference type="NCBI Taxonomy" id="5762"/>
    <lineage>
        <taxon>Eukaryota</taxon>
        <taxon>Discoba</taxon>
        <taxon>Heterolobosea</taxon>
        <taxon>Tetramitia</taxon>
        <taxon>Eutetramitia</taxon>
        <taxon>Vahlkampfiidae</taxon>
        <taxon>Naegleria</taxon>
    </lineage>
</organism>
<name>D2VCB4_NAEGR</name>
<reference evidence="2 3" key="1">
    <citation type="journal article" date="2010" name="Cell">
        <title>The genome of Naegleria gruberi illuminates early eukaryotic versatility.</title>
        <authorList>
            <person name="Fritz-Laylin L.K."/>
            <person name="Prochnik S.E."/>
            <person name="Ginger M.L."/>
            <person name="Dacks J.B."/>
            <person name="Carpenter M.L."/>
            <person name="Field M.C."/>
            <person name="Kuo A."/>
            <person name="Paredez A."/>
            <person name="Chapman J."/>
            <person name="Pham J."/>
            <person name="Shu S."/>
            <person name="Neupane R."/>
            <person name="Cipriano M."/>
            <person name="Mancuso J."/>
            <person name="Tu H."/>
            <person name="Salamov A."/>
            <person name="Lindquist E."/>
            <person name="Shapiro H."/>
            <person name="Lucas S."/>
            <person name="Grigoriev I.V."/>
            <person name="Cande W.Z."/>
            <person name="Fulton C."/>
            <person name="Rokhsar D.S."/>
            <person name="Dawson S.C."/>
        </authorList>
    </citation>
    <scope>NUCLEOTIDE SEQUENCE [LARGE SCALE GENOMIC DNA]</scope>
    <source>
        <strain evidence="2 3">NEG-M</strain>
    </source>
</reference>
<dbReference type="Proteomes" id="UP000006671">
    <property type="component" value="Unassembled WGS sequence"/>
</dbReference>
<dbReference type="KEGG" id="ngr:NAEGRDRAFT_66512"/>
<evidence type="ECO:0000313" key="3">
    <source>
        <dbReference type="Proteomes" id="UP000006671"/>
    </source>
</evidence>
<dbReference type="EMBL" id="GG738862">
    <property type="protein sequence ID" value="EFC45719.1"/>
    <property type="molecule type" value="Genomic_DNA"/>
</dbReference>
<gene>
    <name evidence="2" type="ORF">NAEGRDRAFT_66512</name>
</gene>
<evidence type="ECO:0000256" key="1">
    <source>
        <dbReference type="SAM" id="SignalP"/>
    </source>
</evidence>
<proteinExistence type="predicted"/>
<dbReference type="RefSeq" id="XP_002678463.1">
    <property type="nucleotide sequence ID" value="XM_002678417.1"/>
</dbReference>
<sequence>MLKLTILSFLLVVATMASMCHAASPMFVFNQLFESSAFNKRAPSDSNICCLPNVFSLKGSFNQIAVLSNNTLQHYDGNFKVSADYNTGKMRQDISYTVDGVVFNYTNWDIKISSTVTVLYGLRDGQCVCRKVSDFNQWNSICIPASNGKITKGKIGNYDALKVVSSQNGSTGTMWTFREPQMTSNKCWLLSSYVVVSNASQEQVFYDMIEKVDNANFILPSQCPSINQCLSQ</sequence>
<dbReference type="VEuPathDB" id="AmoebaDB:NAEGRDRAFT_66512"/>
<dbReference type="InParanoid" id="D2VCB4"/>
<protein>
    <submittedName>
        <fullName evidence="2">Predicted protein</fullName>
    </submittedName>
</protein>
<keyword evidence="3" id="KW-1185">Reference proteome</keyword>
<evidence type="ECO:0000313" key="2">
    <source>
        <dbReference type="EMBL" id="EFC45719.1"/>
    </source>
</evidence>
<feature type="chain" id="PRO_5003038554" evidence="1">
    <location>
        <begin position="23"/>
        <end position="232"/>
    </location>
</feature>
<dbReference type="AlphaFoldDB" id="D2VCB4"/>
<keyword evidence="1" id="KW-0732">Signal</keyword>
<accession>D2VCB4</accession>
<dbReference type="GeneID" id="8857523"/>
<feature type="signal peptide" evidence="1">
    <location>
        <begin position="1"/>
        <end position="22"/>
    </location>
</feature>